<dbReference type="InterPro" id="IPR015867">
    <property type="entry name" value="N-reg_PII/ATP_PRibTrfase_C"/>
</dbReference>
<comment type="similarity">
    <text evidence="1">Belongs to the CutA family.</text>
</comment>
<accession>A0A151CJH5</accession>
<sequence length="106" mass="12173">MNKTDYCIVTTTVDTEKSAKEIARTLLEARLAACIQIFPIESLYHWEGAVAESREFLLQMKTRSGHFPAIQEQIEQLHSYDIPEIIMTPLLDANEAYLAWIDEETL</sequence>
<dbReference type="Gene3D" id="3.30.70.120">
    <property type="match status" value="1"/>
</dbReference>
<dbReference type="EMBL" id="LNKT01000001">
    <property type="protein sequence ID" value="KYJ87692.1"/>
    <property type="molecule type" value="Genomic_DNA"/>
</dbReference>
<dbReference type="Proteomes" id="UP000075359">
    <property type="component" value="Unassembled WGS sequence"/>
</dbReference>
<name>A0A151CJH5_9BACT</name>
<dbReference type="SUPFAM" id="SSF54913">
    <property type="entry name" value="GlnB-like"/>
    <property type="match status" value="1"/>
</dbReference>
<reference evidence="2 3" key="1">
    <citation type="submission" date="2015-11" db="EMBL/GenBank/DDBJ databases">
        <title>Draft genome of Sulfurovum riftiae 1812E, a member of the Epsilonproteobacteria isolated from the tube of the deep-sea hydrothermal vent tubewom Riftia pachyptila.</title>
        <authorList>
            <person name="Vetriani C."/>
            <person name="Giovannelli D."/>
        </authorList>
    </citation>
    <scope>NUCLEOTIDE SEQUENCE [LARGE SCALE GENOMIC DNA]</scope>
    <source>
        <strain evidence="2 3">1812E</strain>
    </source>
</reference>
<dbReference type="InterPro" id="IPR004323">
    <property type="entry name" value="Ion_tolerance_CutA"/>
</dbReference>
<dbReference type="InterPro" id="IPR011322">
    <property type="entry name" value="N-reg_PII-like_a/b"/>
</dbReference>
<dbReference type="RefSeq" id="WP_067328739.1">
    <property type="nucleotide sequence ID" value="NZ_LNKT01000001.1"/>
</dbReference>
<dbReference type="PANTHER" id="PTHR23419">
    <property type="entry name" value="DIVALENT CATION TOLERANCE CUTA-RELATED"/>
    <property type="match status" value="1"/>
</dbReference>
<dbReference type="Pfam" id="PF03091">
    <property type="entry name" value="CutA1"/>
    <property type="match status" value="1"/>
</dbReference>
<dbReference type="PANTHER" id="PTHR23419:SF8">
    <property type="entry name" value="FI09726P"/>
    <property type="match status" value="1"/>
</dbReference>
<evidence type="ECO:0000313" key="3">
    <source>
        <dbReference type="Proteomes" id="UP000075359"/>
    </source>
</evidence>
<evidence type="ECO:0000256" key="1">
    <source>
        <dbReference type="ARBA" id="ARBA00010169"/>
    </source>
</evidence>
<organism evidence="2 3">
    <name type="scientific">Sulfurovum riftiae</name>
    <dbReference type="NCBI Taxonomy" id="1630136"/>
    <lineage>
        <taxon>Bacteria</taxon>
        <taxon>Pseudomonadati</taxon>
        <taxon>Campylobacterota</taxon>
        <taxon>Epsilonproteobacteria</taxon>
        <taxon>Campylobacterales</taxon>
        <taxon>Sulfurovaceae</taxon>
        <taxon>Sulfurovum</taxon>
    </lineage>
</organism>
<dbReference type="STRING" id="1630136.AS592_11405"/>
<dbReference type="GO" id="GO:0010038">
    <property type="term" value="P:response to metal ion"/>
    <property type="evidence" value="ECO:0007669"/>
    <property type="project" value="InterPro"/>
</dbReference>
<protein>
    <recommendedName>
        <fullName evidence="4">Divalent-cation tolerance protein CutA</fullName>
    </recommendedName>
</protein>
<evidence type="ECO:0008006" key="4">
    <source>
        <dbReference type="Google" id="ProtNLM"/>
    </source>
</evidence>
<comment type="caution">
    <text evidence="2">The sequence shown here is derived from an EMBL/GenBank/DDBJ whole genome shotgun (WGS) entry which is preliminary data.</text>
</comment>
<dbReference type="GO" id="GO:0005507">
    <property type="term" value="F:copper ion binding"/>
    <property type="evidence" value="ECO:0007669"/>
    <property type="project" value="TreeGrafter"/>
</dbReference>
<keyword evidence="3" id="KW-1185">Reference proteome</keyword>
<proteinExistence type="inferred from homology"/>
<dbReference type="AlphaFoldDB" id="A0A151CJH5"/>
<evidence type="ECO:0000313" key="2">
    <source>
        <dbReference type="EMBL" id="KYJ87692.1"/>
    </source>
</evidence>
<gene>
    <name evidence="2" type="ORF">AS592_11405</name>
</gene>
<dbReference type="OrthoDB" id="37622at2"/>